<dbReference type="Proteomes" id="UP000473885">
    <property type="component" value="Unassembled WGS sequence"/>
</dbReference>
<keyword evidence="6" id="KW-0282">Flagellum</keyword>
<evidence type="ECO:0000259" key="4">
    <source>
        <dbReference type="Pfam" id="PF06429"/>
    </source>
</evidence>
<organism evidence="6 7">
    <name type="scientific">Clostridium niameyense</name>
    <dbReference type="NCBI Taxonomy" id="1622073"/>
    <lineage>
        <taxon>Bacteria</taxon>
        <taxon>Bacillati</taxon>
        <taxon>Bacillota</taxon>
        <taxon>Clostridia</taxon>
        <taxon>Eubacteriales</taxon>
        <taxon>Clostridiaceae</taxon>
        <taxon>Clostridium</taxon>
    </lineage>
</organism>
<evidence type="ECO:0000259" key="5">
    <source>
        <dbReference type="Pfam" id="PF22692"/>
    </source>
</evidence>
<dbReference type="RefSeq" id="WP_163248277.1">
    <property type="nucleotide sequence ID" value="NZ_SXDP01000001.1"/>
</dbReference>
<dbReference type="InterPro" id="IPR001444">
    <property type="entry name" value="Flag_bb_rod_N"/>
</dbReference>
<sequence length="254" mass="28205">MIRSLYTTVSGMISLEAKQDTISANLSNANTVGYKGDNLAFKKFDDVLIENYDKKLGNKNVQNIIGSLSMGNKIDEVNTTFTQGMIKDTEKPADFAIEGRGFFTIENNGRKYYTRDGHFHVNTRGFLVNDSGYNVLGASRNGNVEPIYVGNRKMVCDANGNISLDGNPSYRMYTVDFNNYNNLRKIGGNLFEGGNPQQSNATIRQGALEKSNVNITNEMIDMLTTMRSFETNQKIIQSIDETLGKTVNEVGAVR</sequence>
<dbReference type="InterPro" id="IPR010930">
    <property type="entry name" value="Flg_bb/hook_C_dom"/>
</dbReference>
<feature type="domain" description="Flagellar hook protein FlgE/F/G-like D1" evidence="5">
    <location>
        <begin position="96"/>
        <end position="146"/>
    </location>
</feature>
<dbReference type="Pfam" id="PF00460">
    <property type="entry name" value="Flg_bb_rod"/>
    <property type="match status" value="1"/>
</dbReference>
<comment type="similarity">
    <text evidence="1 2">Belongs to the flagella basal body rod proteins family.</text>
</comment>
<reference evidence="6 7" key="1">
    <citation type="submission" date="2019-04" db="EMBL/GenBank/DDBJ databases">
        <title>Genome sequencing of Clostridium botulinum Groups I-IV and Clostridium butyricum.</title>
        <authorList>
            <person name="Brunt J."/>
            <person name="Van Vliet A.H.M."/>
            <person name="Stringer S.C."/>
            <person name="Carter A.T."/>
            <person name="Peck M.W."/>
        </authorList>
    </citation>
    <scope>NUCLEOTIDE SEQUENCE [LARGE SCALE GENOMIC DNA]</scope>
    <source>
        <strain evidence="6 7">IFR 18/094</strain>
    </source>
</reference>
<gene>
    <name evidence="6" type="ORF">FDF74_01650</name>
</gene>
<accession>A0A6M0R6P1</accession>
<evidence type="ECO:0000313" key="7">
    <source>
        <dbReference type="Proteomes" id="UP000473885"/>
    </source>
</evidence>
<proteinExistence type="inferred from homology"/>
<comment type="subcellular location">
    <subcellularLocation>
        <location evidence="2">Bacterial flagellum basal body</location>
    </subcellularLocation>
</comment>
<evidence type="ECO:0000256" key="2">
    <source>
        <dbReference type="RuleBase" id="RU362116"/>
    </source>
</evidence>
<comment type="caution">
    <text evidence="6">The sequence shown here is derived from an EMBL/GenBank/DDBJ whole genome shotgun (WGS) entry which is preliminary data.</text>
</comment>
<feature type="domain" description="Flagellar basal-body/hook protein C-terminal" evidence="4">
    <location>
        <begin position="204"/>
        <end position="248"/>
    </location>
</feature>
<feature type="domain" description="Flagellar basal body rod protein N-terminal" evidence="3">
    <location>
        <begin position="5"/>
        <end position="35"/>
    </location>
</feature>
<name>A0A6M0R6P1_9CLOT</name>
<dbReference type="InterPro" id="IPR019776">
    <property type="entry name" value="Flagellar_basal_body_rod_CS"/>
</dbReference>
<dbReference type="PROSITE" id="PS00588">
    <property type="entry name" value="FLAGELLA_BB_ROD"/>
    <property type="match status" value="1"/>
</dbReference>
<keyword evidence="7" id="KW-1185">Reference proteome</keyword>
<dbReference type="SUPFAM" id="SSF117143">
    <property type="entry name" value="Flagellar hook protein flgE"/>
    <property type="match status" value="1"/>
</dbReference>
<dbReference type="InterPro" id="IPR053967">
    <property type="entry name" value="LlgE_F_G-like_D1"/>
</dbReference>
<dbReference type="EMBL" id="SXDP01000001">
    <property type="protein sequence ID" value="NEZ45912.1"/>
    <property type="molecule type" value="Genomic_DNA"/>
</dbReference>
<dbReference type="Pfam" id="PF06429">
    <property type="entry name" value="Flg_bbr_C"/>
    <property type="match status" value="1"/>
</dbReference>
<dbReference type="AlphaFoldDB" id="A0A6M0R6P1"/>
<dbReference type="PANTHER" id="PTHR30435:SF19">
    <property type="entry name" value="FLAGELLAR BASAL-BODY ROD PROTEIN FLGG"/>
    <property type="match status" value="1"/>
</dbReference>
<dbReference type="InterPro" id="IPR037925">
    <property type="entry name" value="FlgE/F/G-like"/>
</dbReference>
<keyword evidence="6" id="KW-0969">Cilium</keyword>
<dbReference type="Pfam" id="PF22692">
    <property type="entry name" value="LlgE_F_G_D1"/>
    <property type="match status" value="1"/>
</dbReference>
<keyword evidence="2" id="KW-0975">Bacterial flagellum</keyword>
<evidence type="ECO:0000256" key="1">
    <source>
        <dbReference type="ARBA" id="ARBA00009677"/>
    </source>
</evidence>
<dbReference type="GO" id="GO:0071978">
    <property type="term" value="P:bacterial-type flagellum-dependent swarming motility"/>
    <property type="evidence" value="ECO:0007669"/>
    <property type="project" value="TreeGrafter"/>
</dbReference>
<protein>
    <submittedName>
        <fullName evidence="6">Flagellar basal body rod protein FlgG</fullName>
    </submittedName>
</protein>
<dbReference type="InterPro" id="IPR020013">
    <property type="entry name" value="Flagellar_FlgE/F/G"/>
</dbReference>
<dbReference type="NCBIfam" id="TIGR03506">
    <property type="entry name" value="FlgEFG_subfam"/>
    <property type="match status" value="1"/>
</dbReference>
<keyword evidence="6" id="KW-0966">Cell projection</keyword>
<evidence type="ECO:0000313" key="6">
    <source>
        <dbReference type="EMBL" id="NEZ45912.1"/>
    </source>
</evidence>
<dbReference type="GO" id="GO:0009425">
    <property type="term" value="C:bacterial-type flagellum basal body"/>
    <property type="evidence" value="ECO:0007669"/>
    <property type="project" value="UniProtKB-SubCell"/>
</dbReference>
<dbReference type="PANTHER" id="PTHR30435">
    <property type="entry name" value="FLAGELLAR PROTEIN"/>
    <property type="match status" value="1"/>
</dbReference>
<evidence type="ECO:0000259" key="3">
    <source>
        <dbReference type="Pfam" id="PF00460"/>
    </source>
</evidence>